<feature type="binding site" evidence="17">
    <location>
        <position position="157"/>
    </location>
    <ligand>
        <name>a divalent metal cation</name>
        <dbReference type="ChEBI" id="CHEBI:60240"/>
        <label>1</label>
        <note>catalytic</note>
    </ligand>
</feature>
<dbReference type="STRING" id="1454001.AW08_03112"/>
<dbReference type="PANTHER" id="PTHR30231">
    <property type="entry name" value="DNA POLYMERASE III SUBUNIT EPSILON"/>
    <property type="match status" value="1"/>
</dbReference>
<dbReference type="EMBL" id="JFAX01000021">
    <property type="protein sequence ID" value="EXI65592.1"/>
    <property type="molecule type" value="Genomic_DNA"/>
</dbReference>
<dbReference type="Proteomes" id="UP000020218">
    <property type="component" value="Unassembled WGS sequence"/>
</dbReference>
<evidence type="ECO:0000256" key="13">
    <source>
        <dbReference type="ARBA" id="ARBA00023211"/>
    </source>
</evidence>
<keyword evidence="13 17" id="KW-0464">Manganese</keyword>
<evidence type="ECO:0000256" key="10">
    <source>
        <dbReference type="ARBA" id="ARBA00022839"/>
    </source>
</evidence>
<evidence type="ECO:0000256" key="2">
    <source>
        <dbReference type="ARBA" id="ARBA00012417"/>
    </source>
</evidence>
<evidence type="ECO:0000256" key="18">
    <source>
        <dbReference type="RuleBase" id="RU364087"/>
    </source>
</evidence>
<comment type="catalytic activity">
    <reaction evidence="14 18">
        <text>DNA(n) + a 2'-deoxyribonucleoside 5'-triphosphate = DNA(n+1) + diphosphate</text>
        <dbReference type="Rhea" id="RHEA:22508"/>
        <dbReference type="Rhea" id="RHEA-COMP:17339"/>
        <dbReference type="Rhea" id="RHEA-COMP:17340"/>
        <dbReference type="ChEBI" id="CHEBI:33019"/>
        <dbReference type="ChEBI" id="CHEBI:61560"/>
        <dbReference type="ChEBI" id="CHEBI:173112"/>
        <dbReference type="EC" id="2.7.7.7"/>
    </reaction>
</comment>
<evidence type="ECO:0000256" key="14">
    <source>
        <dbReference type="ARBA" id="ARBA00049244"/>
    </source>
</evidence>
<dbReference type="GO" id="GO:0008408">
    <property type="term" value="F:3'-5' exonuclease activity"/>
    <property type="evidence" value="ECO:0007669"/>
    <property type="project" value="TreeGrafter"/>
</dbReference>
<feature type="binding site" evidence="16">
    <location>
        <position position="157"/>
    </location>
    <ligand>
        <name>substrate</name>
    </ligand>
</feature>
<comment type="subunit">
    <text evidence="18">DNA polymerase III contains a core (composed of alpha, epsilon and theta chains) that associates with a tau subunit. This core dimerizes to form the POLIII' complex. PolIII' associates with the gamma complex (composed of gamma, delta, delta', psi and chi chains) and with the beta chain to form the complete DNA polymerase III complex.</text>
</comment>
<dbReference type="InterPro" id="IPR012337">
    <property type="entry name" value="RNaseH-like_sf"/>
</dbReference>
<comment type="cofactor">
    <cofactor evidence="1 18">
        <name>Mn(2+)</name>
        <dbReference type="ChEBI" id="CHEBI:29035"/>
    </cofactor>
</comment>
<dbReference type="GO" id="GO:0045004">
    <property type="term" value="P:DNA replication proofreading"/>
    <property type="evidence" value="ECO:0007669"/>
    <property type="project" value="TreeGrafter"/>
</dbReference>
<dbReference type="InterPro" id="IPR006054">
    <property type="entry name" value="DnaQ"/>
</dbReference>
<dbReference type="GO" id="GO:0005829">
    <property type="term" value="C:cytosol"/>
    <property type="evidence" value="ECO:0007669"/>
    <property type="project" value="TreeGrafter"/>
</dbReference>
<keyword evidence="9 18" id="KW-0378">Hydrolase</keyword>
<keyword evidence="7 18" id="KW-0540">Nuclease</keyword>
<keyword evidence="4 18" id="KW-0808">Transferase</keyword>
<evidence type="ECO:0000256" key="11">
    <source>
        <dbReference type="ARBA" id="ARBA00022842"/>
    </source>
</evidence>
<evidence type="ECO:0000259" key="19">
    <source>
        <dbReference type="SMART" id="SM00479"/>
    </source>
</evidence>
<feature type="binding site" evidence="17">
    <location>
        <position position="9"/>
    </location>
    <ligand>
        <name>a divalent metal cation</name>
        <dbReference type="ChEBI" id="CHEBI:60240"/>
        <label>1</label>
        <note>catalytic</note>
    </ligand>
</feature>
<dbReference type="EC" id="2.7.7.7" evidence="2 18"/>
<dbReference type="InterPro" id="IPR036397">
    <property type="entry name" value="RNaseH_sf"/>
</dbReference>
<keyword evidence="21" id="KW-1185">Reference proteome</keyword>
<evidence type="ECO:0000313" key="20">
    <source>
        <dbReference type="EMBL" id="EXI65592.1"/>
    </source>
</evidence>
<evidence type="ECO:0000256" key="3">
    <source>
        <dbReference type="ARBA" id="ARBA00020352"/>
    </source>
</evidence>
<comment type="cofactor">
    <cofactor evidence="17">
        <name>Mg(2+)</name>
        <dbReference type="ChEBI" id="CHEBI:18420"/>
    </cofactor>
    <cofactor evidence="17">
        <name>Mn(2+)</name>
        <dbReference type="ChEBI" id="CHEBI:29035"/>
    </cofactor>
    <text evidence="17">Binds 2 divalent metal cations. Magnesium or manganese.</text>
</comment>
<dbReference type="Pfam" id="PF00929">
    <property type="entry name" value="RNase_T"/>
    <property type="match status" value="1"/>
</dbReference>
<dbReference type="GO" id="GO:0046872">
    <property type="term" value="F:metal ion binding"/>
    <property type="evidence" value="ECO:0007669"/>
    <property type="project" value="UniProtKB-KW"/>
</dbReference>
<evidence type="ECO:0000256" key="6">
    <source>
        <dbReference type="ARBA" id="ARBA00022705"/>
    </source>
</evidence>
<evidence type="ECO:0000256" key="1">
    <source>
        <dbReference type="ARBA" id="ARBA00001936"/>
    </source>
</evidence>
<accession>A0A011NLT1</accession>
<evidence type="ECO:0000256" key="16">
    <source>
        <dbReference type="PIRSR" id="PIRSR606309-2"/>
    </source>
</evidence>
<keyword evidence="10 18" id="KW-0269">Exonuclease</keyword>
<gene>
    <name evidence="18 20" type="primary">dnaQ</name>
    <name evidence="20" type="ORF">AW08_03112</name>
</gene>
<protein>
    <recommendedName>
        <fullName evidence="3 18">DNA polymerase III subunit epsilon</fullName>
        <ecNumber evidence="2 18">2.7.7.7</ecNumber>
    </recommendedName>
</protein>
<dbReference type="NCBIfam" id="TIGR01406">
    <property type="entry name" value="dnaQ_proteo"/>
    <property type="match status" value="1"/>
</dbReference>
<organism evidence="20 21">
    <name type="scientific">Candidatus Accumulibacter adjunctus</name>
    <dbReference type="NCBI Taxonomy" id="1454001"/>
    <lineage>
        <taxon>Bacteria</taxon>
        <taxon>Pseudomonadati</taxon>
        <taxon>Pseudomonadota</taxon>
        <taxon>Betaproteobacteria</taxon>
        <taxon>Candidatus Accumulibacter</taxon>
    </lineage>
</organism>
<evidence type="ECO:0000256" key="7">
    <source>
        <dbReference type="ARBA" id="ARBA00022722"/>
    </source>
</evidence>
<keyword evidence="11 17" id="KW-0460">Magnesium</keyword>
<evidence type="ECO:0000256" key="9">
    <source>
        <dbReference type="ARBA" id="ARBA00022801"/>
    </source>
</evidence>
<dbReference type="NCBIfam" id="NF004316">
    <property type="entry name" value="PRK05711.1"/>
    <property type="match status" value="1"/>
</dbReference>
<dbReference type="InterPro" id="IPR006309">
    <property type="entry name" value="DnaQ_proteo"/>
</dbReference>
<feature type="domain" description="Exonuclease" evidence="19">
    <location>
        <begin position="2"/>
        <end position="174"/>
    </location>
</feature>
<dbReference type="InterPro" id="IPR013520">
    <property type="entry name" value="Ribonucl_H"/>
</dbReference>
<keyword evidence="8 17" id="KW-0479">Metal-binding</keyword>
<evidence type="ECO:0000256" key="17">
    <source>
        <dbReference type="PIRSR" id="PIRSR606309-3"/>
    </source>
</evidence>
<keyword evidence="6 18" id="KW-0235">DNA replication</keyword>
<feature type="binding site" evidence="17">
    <location>
        <position position="7"/>
    </location>
    <ligand>
        <name>a divalent metal cation</name>
        <dbReference type="ChEBI" id="CHEBI:60240"/>
        <label>1</label>
        <note>catalytic</note>
    </ligand>
</feature>
<evidence type="ECO:0000256" key="8">
    <source>
        <dbReference type="ARBA" id="ARBA00022723"/>
    </source>
</evidence>
<evidence type="ECO:0000256" key="4">
    <source>
        <dbReference type="ARBA" id="ARBA00022679"/>
    </source>
</evidence>
<sequence length="239" mass="26612">MRTIFLDTETTGLEHKLGHRIIEIGGVEMRNRRLTQKHFHVYLNPDREIDAGALSVHGISRDFLLDKPRFADIAGDFLDFIRGAELVIHNAAFDLGFLNAELALLDMAPIETVCHGVCDTLRMAKELHPGKKNNLNALCERYAVDNSRRTLHGALLDAEILAEVYLAMTRGQESLIIDLADEPAQRSDTGHRPATVGAARAQLIRRASPEELAEHEKLLAAIEQASKGRCLWLHRESAA</sequence>
<dbReference type="Gene3D" id="3.30.420.10">
    <property type="entry name" value="Ribonuclease H-like superfamily/Ribonuclease H"/>
    <property type="match status" value="1"/>
</dbReference>
<evidence type="ECO:0000256" key="12">
    <source>
        <dbReference type="ARBA" id="ARBA00022932"/>
    </source>
</evidence>
<evidence type="ECO:0000313" key="21">
    <source>
        <dbReference type="Proteomes" id="UP000020218"/>
    </source>
</evidence>
<feature type="active site" description="Proton acceptor" evidence="15">
    <location>
        <position position="152"/>
    </location>
</feature>
<dbReference type="PATRIC" id="fig|1454001.3.peg.3159"/>
<reference evidence="20" key="1">
    <citation type="submission" date="2014-02" db="EMBL/GenBank/DDBJ databases">
        <title>Expanding our view of genomic diversity in Candidatus Accumulibacter clades.</title>
        <authorList>
            <person name="Skennerton C.T."/>
            <person name="Barr J.J."/>
            <person name="Slater F.R."/>
            <person name="Bond P.L."/>
            <person name="Tyson G.W."/>
        </authorList>
    </citation>
    <scope>NUCLEOTIDE SEQUENCE [LARGE SCALE GENOMIC DNA]</scope>
</reference>
<dbReference type="GO" id="GO:0003677">
    <property type="term" value="F:DNA binding"/>
    <property type="evidence" value="ECO:0007669"/>
    <property type="project" value="InterPro"/>
</dbReference>
<proteinExistence type="predicted"/>
<dbReference type="SUPFAM" id="SSF53098">
    <property type="entry name" value="Ribonuclease H-like"/>
    <property type="match status" value="1"/>
</dbReference>
<evidence type="ECO:0000256" key="15">
    <source>
        <dbReference type="PIRSR" id="PIRSR606309-1"/>
    </source>
</evidence>
<comment type="caution">
    <text evidence="20">The sequence shown here is derived from an EMBL/GenBank/DDBJ whole genome shotgun (WGS) entry which is preliminary data.</text>
</comment>
<dbReference type="PANTHER" id="PTHR30231:SF41">
    <property type="entry name" value="DNA POLYMERASE III SUBUNIT EPSILON"/>
    <property type="match status" value="1"/>
</dbReference>
<dbReference type="CDD" id="cd06131">
    <property type="entry name" value="DNA_pol_III_epsilon_Ecoli_like"/>
    <property type="match status" value="1"/>
</dbReference>
<dbReference type="GO" id="GO:0003887">
    <property type="term" value="F:DNA-directed DNA polymerase activity"/>
    <property type="evidence" value="ECO:0007669"/>
    <property type="project" value="UniProtKB-KW"/>
</dbReference>
<feature type="binding site" evidence="16">
    <location>
        <position position="9"/>
    </location>
    <ligand>
        <name>substrate</name>
    </ligand>
</feature>
<feature type="binding site" evidence="16">
    <location>
        <position position="57"/>
    </location>
    <ligand>
        <name>substrate</name>
    </ligand>
</feature>
<keyword evidence="5 18" id="KW-0548">Nucleotidyltransferase</keyword>
<comment type="function">
    <text evidence="18">DNA polymerase III is a complex, multichain enzyme responsible for most of the replicative synthesis in bacteria. The epsilon subunit contain the editing function and is a proofreading 3'-5' exonuclease.</text>
</comment>
<dbReference type="SMART" id="SM00479">
    <property type="entry name" value="EXOIII"/>
    <property type="match status" value="1"/>
</dbReference>
<keyword evidence="12 18" id="KW-0239">DNA-directed DNA polymerase</keyword>
<dbReference type="NCBIfam" id="TIGR00573">
    <property type="entry name" value="dnaq"/>
    <property type="match status" value="1"/>
</dbReference>
<dbReference type="FunFam" id="3.30.420.10:FF:000012">
    <property type="entry name" value="DNA polymerase III subunit epsilon"/>
    <property type="match status" value="1"/>
</dbReference>
<feature type="binding site" evidence="16">
    <location>
        <position position="7"/>
    </location>
    <ligand>
        <name>substrate</name>
    </ligand>
</feature>
<evidence type="ECO:0000256" key="5">
    <source>
        <dbReference type="ARBA" id="ARBA00022695"/>
    </source>
</evidence>
<dbReference type="AlphaFoldDB" id="A0A011NLT1"/>
<name>A0A011NLT1_9PROT</name>